<dbReference type="PROSITE" id="PS00662">
    <property type="entry name" value="T2SP_E"/>
    <property type="match status" value="1"/>
</dbReference>
<dbReference type="Gene3D" id="3.30.300.160">
    <property type="entry name" value="Type II secretion system, protein E, N-terminal domain"/>
    <property type="match status" value="1"/>
</dbReference>
<gene>
    <name evidence="5" type="primary">tadA</name>
    <name evidence="5" type="ORF">IPH26_06720</name>
</gene>
<reference evidence="5" key="1">
    <citation type="submission" date="2020-10" db="EMBL/GenBank/DDBJ databases">
        <title>Connecting structure to function with the recovery of over 1000 high-quality activated sludge metagenome-assembled genomes encoding full-length rRNA genes using long-read sequencing.</title>
        <authorList>
            <person name="Singleton C.M."/>
            <person name="Petriglieri F."/>
            <person name="Kristensen J.M."/>
            <person name="Kirkegaard R.H."/>
            <person name="Michaelsen T.Y."/>
            <person name="Andersen M.H."/>
            <person name="Karst S.M."/>
            <person name="Dueholm M.S."/>
            <person name="Nielsen P.H."/>
            <person name="Albertsen M."/>
        </authorList>
    </citation>
    <scope>NUCLEOTIDE SEQUENCE</scope>
    <source>
        <strain evidence="5">Bjer_18-Q3-R1-45_BAT3C.347</strain>
    </source>
</reference>
<dbReference type="InterPro" id="IPR002645">
    <property type="entry name" value="STAS_dom"/>
</dbReference>
<dbReference type="SUPFAM" id="SSF52540">
    <property type="entry name" value="P-loop containing nucleoside triphosphate hydrolases"/>
    <property type="match status" value="1"/>
</dbReference>
<dbReference type="FunFam" id="3.30.450.90:FF:000001">
    <property type="entry name" value="Type II secretion system ATPase GspE"/>
    <property type="match status" value="1"/>
</dbReference>
<dbReference type="CDD" id="cd01129">
    <property type="entry name" value="PulE-GspE-like"/>
    <property type="match status" value="1"/>
</dbReference>
<dbReference type="GO" id="GO:0005524">
    <property type="term" value="F:ATP binding"/>
    <property type="evidence" value="ECO:0007669"/>
    <property type="project" value="UniProtKB-KW"/>
</dbReference>
<dbReference type="Gene3D" id="3.30.750.24">
    <property type="entry name" value="STAS domain"/>
    <property type="match status" value="1"/>
</dbReference>
<comment type="caution">
    <text evidence="5">The sequence shown here is derived from an EMBL/GenBank/DDBJ whole genome shotgun (WGS) entry which is preliminary data.</text>
</comment>
<evidence type="ECO:0000259" key="4">
    <source>
        <dbReference type="PROSITE" id="PS50801"/>
    </source>
</evidence>
<dbReference type="InterPro" id="IPR036513">
    <property type="entry name" value="STAS_dom_sf"/>
</dbReference>
<dbReference type="AlphaFoldDB" id="A0A9D7E7P7"/>
<evidence type="ECO:0000256" key="1">
    <source>
        <dbReference type="ARBA" id="ARBA00006611"/>
    </source>
</evidence>
<dbReference type="Proteomes" id="UP000807785">
    <property type="component" value="Unassembled WGS sequence"/>
</dbReference>
<evidence type="ECO:0000313" key="5">
    <source>
        <dbReference type="EMBL" id="MBK6972647.1"/>
    </source>
</evidence>
<dbReference type="InterPro" id="IPR001482">
    <property type="entry name" value="T2SS/T4SS_dom"/>
</dbReference>
<comment type="similarity">
    <text evidence="1">Belongs to the GSP E family.</text>
</comment>
<dbReference type="Gene3D" id="3.30.450.90">
    <property type="match status" value="1"/>
</dbReference>
<dbReference type="GO" id="GO:0016887">
    <property type="term" value="F:ATP hydrolysis activity"/>
    <property type="evidence" value="ECO:0007669"/>
    <property type="project" value="TreeGrafter"/>
</dbReference>
<name>A0A9D7E7P7_9PROT</name>
<sequence length="681" mass="74197">MDEVIARSRVGAMTYLSPSGPLLDESTNAALLGALTASIASNQVQLVLDLGRVPALGGKSLEILLDTSAKLAALGGRLKLVNPVPLVQEIFLATGVGERLSVSELGDRQHSTLGIPTAPGPHRRRLGEILVEHGVLSEAQLAETVRLQSETGKRMGQILIERSFVGEAELLKALSEQLGLPYIAVRAGLYEPAAAALLPQEVARRLEVLPLFKVEDTLTLATADPQAIPVFDEAHRLTGCKLRIVLCRRDDILKGLFDAYQNSDFGNALLEAQAGDLELIESQIPDDYTAIDQMAGASPVINLVNSLIQRAIRDKASDIHIETTRGRSRVRFRVDGLLYEVMTPRAELHPAIVSRLKVMANLDIAERRLPQDGRIQVATHGRTVDLRFSSLPGVHGEKVVLRVLDKNQSILDVEKLGMSDSVLGRFKQLLGRSHGLILVTGPTGSGKTTTLYAAINYLKSMETNIVTIEDPVEYQLDIINQNQVNEAIGLTFVRMLKHVLRQDPDVVMVGEIRDRQTAEIAVQASLTGHLVLTTLHTNDAIGALSRMIDMGVEPYLLASALAGVVAQRLVRQVCPSCKTSYLATPDLAATYGWDQSEPIRLVKGRGCASCYDSGYKGRLGIHELLQSDEALQRLMVRSPSRDELAAFFKHAGSRSLFEDGLQRVLEGRTTLEEVSRVVHAV</sequence>
<dbReference type="SUPFAM" id="SSF52091">
    <property type="entry name" value="SpoIIaa-like"/>
    <property type="match status" value="1"/>
</dbReference>
<dbReference type="SMART" id="SM00382">
    <property type="entry name" value="AAA"/>
    <property type="match status" value="1"/>
</dbReference>
<evidence type="ECO:0000256" key="2">
    <source>
        <dbReference type="ARBA" id="ARBA00022741"/>
    </source>
</evidence>
<dbReference type="Pfam" id="PF05157">
    <property type="entry name" value="MshEN"/>
    <property type="match status" value="1"/>
</dbReference>
<feature type="domain" description="STAS" evidence="4">
    <location>
        <begin position="1"/>
        <end position="116"/>
    </location>
</feature>
<evidence type="ECO:0000313" key="6">
    <source>
        <dbReference type="Proteomes" id="UP000807785"/>
    </source>
</evidence>
<dbReference type="Pfam" id="PF00437">
    <property type="entry name" value="T2SSE"/>
    <property type="match status" value="1"/>
</dbReference>
<dbReference type="FunFam" id="3.40.50.300:FF:000398">
    <property type="entry name" value="Type IV pilus assembly ATPase PilB"/>
    <property type="match status" value="1"/>
</dbReference>
<dbReference type="SUPFAM" id="SSF160246">
    <property type="entry name" value="EspE N-terminal domain-like"/>
    <property type="match status" value="1"/>
</dbReference>
<proteinExistence type="inferred from homology"/>
<dbReference type="InterPro" id="IPR027417">
    <property type="entry name" value="P-loop_NTPase"/>
</dbReference>
<dbReference type="PROSITE" id="PS50801">
    <property type="entry name" value="STAS"/>
    <property type="match status" value="1"/>
</dbReference>
<keyword evidence="3" id="KW-0067">ATP-binding</keyword>
<accession>A0A9D7E7P7</accession>
<protein>
    <submittedName>
        <fullName evidence="5">Flp pilus assembly complex ATPase component TadA</fullName>
    </submittedName>
</protein>
<dbReference type="GO" id="GO:0005886">
    <property type="term" value="C:plasma membrane"/>
    <property type="evidence" value="ECO:0007669"/>
    <property type="project" value="TreeGrafter"/>
</dbReference>
<dbReference type="PANTHER" id="PTHR30258:SF2">
    <property type="entry name" value="COMG OPERON PROTEIN 1"/>
    <property type="match status" value="1"/>
</dbReference>
<dbReference type="PANTHER" id="PTHR30258">
    <property type="entry name" value="TYPE II SECRETION SYSTEM PROTEIN GSPE-RELATED"/>
    <property type="match status" value="1"/>
</dbReference>
<dbReference type="EMBL" id="JADJEV010000003">
    <property type="protein sequence ID" value="MBK6972647.1"/>
    <property type="molecule type" value="Genomic_DNA"/>
</dbReference>
<dbReference type="Gene3D" id="3.40.50.300">
    <property type="entry name" value="P-loop containing nucleotide triphosphate hydrolases"/>
    <property type="match status" value="1"/>
</dbReference>
<organism evidence="5 6">
    <name type="scientific">Candidatus Methylophosphatis roskildensis</name>
    <dbReference type="NCBI Taxonomy" id="2899263"/>
    <lineage>
        <taxon>Bacteria</taxon>
        <taxon>Pseudomonadati</taxon>
        <taxon>Pseudomonadota</taxon>
        <taxon>Betaproteobacteria</taxon>
        <taxon>Nitrosomonadales</taxon>
        <taxon>Sterolibacteriaceae</taxon>
        <taxon>Candidatus Methylophosphatis</taxon>
    </lineage>
</organism>
<dbReference type="InterPro" id="IPR003593">
    <property type="entry name" value="AAA+_ATPase"/>
</dbReference>
<dbReference type="Pfam" id="PF01740">
    <property type="entry name" value="STAS"/>
    <property type="match status" value="1"/>
</dbReference>
<dbReference type="InterPro" id="IPR037257">
    <property type="entry name" value="T2SS_E_N_sf"/>
</dbReference>
<keyword evidence="2" id="KW-0547">Nucleotide-binding</keyword>
<dbReference type="InterPro" id="IPR007831">
    <property type="entry name" value="T2SS_GspE_N"/>
</dbReference>
<evidence type="ECO:0000256" key="3">
    <source>
        <dbReference type="ARBA" id="ARBA00022840"/>
    </source>
</evidence>